<dbReference type="Pfam" id="PF02984">
    <property type="entry name" value="Cyclin_C"/>
    <property type="match status" value="1"/>
</dbReference>
<name>A0A498NKT8_LABRO</name>
<dbReference type="PROSITE" id="PS00292">
    <property type="entry name" value="CYCLINS"/>
    <property type="match status" value="1"/>
</dbReference>
<dbReference type="AlphaFoldDB" id="A0A498NKT8"/>
<dbReference type="STRING" id="84645.A0A498NKT8"/>
<keyword evidence="3 5" id="KW-0195">Cyclin</keyword>
<keyword evidence="2" id="KW-0132">Cell division</keyword>
<dbReference type="GO" id="GO:0051301">
    <property type="term" value="P:cell division"/>
    <property type="evidence" value="ECO:0007669"/>
    <property type="project" value="UniProtKB-KW"/>
</dbReference>
<dbReference type="InterPro" id="IPR006671">
    <property type="entry name" value="Cyclin_N"/>
</dbReference>
<dbReference type="EMBL" id="QBIY01011360">
    <property type="protein sequence ID" value="RXN32570.1"/>
    <property type="molecule type" value="Genomic_DNA"/>
</dbReference>
<dbReference type="Proteomes" id="UP000290572">
    <property type="component" value="Unassembled WGS sequence"/>
</dbReference>
<evidence type="ECO:0000256" key="5">
    <source>
        <dbReference type="RuleBase" id="RU000383"/>
    </source>
</evidence>
<dbReference type="InterPro" id="IPR039361">
    <property type="entry name" value="Cyclin"/>
</dbReference>
<evidence type="ECO:0000313" key="8">
    <source>
        <dbReference type="Proteomes" id="UP000290572"/>
    </source>
</evidence>
<dbReference type="FunFam" id="1.10.472.10:FF:000001">
    <property type="entry name" value="G2/mitotic-specific cyclin"/>
    <property type="match status" value="1"/>
</dbReference>
<evidence type="ECO:0000256" key="4">
    <source>
        <dbReference type="ARBA" id="ARBA00023306"/>
    </source>
</evidence>
<evidence type="ECO:0000256" key="3">
    <source>
        <dbReference type="ARBA" id="ARBA00023127"/>
    </source>
</evidence>
<proteinExistence type="inferred from homology"/>
<organism evidence="7 8">
    <name type="scientific">Labeo rohita</name>
    <name type="common">Indian major carp</name>
    <name type="synonym">Cyprinus rohita</name>
    <dbReference type="NCBI Taxonomy" id="84645"/>
    <lineage>
        <taxon>Eukaryota</taxon>
        <taxon>Metazoa</taxon>
        <taxon>Chordata</taxon>
        <taxon>Craniata</taxon>
        <taxon>Vertebrata</taxon>
        <taxon>Euteleostomi</taxon>
        <taxon>Actinopterygii</taxon>
        <taxon>Neopterygii</taxon>
        <taxon>Teleostei</taxon>
        <taxon>Ostariophysi</taxon>
        <taxon>Cypriniformes</taxon>
        <taxon>Cyprinidae</taxon>
        <taxon>Labeoninae</taxon>
        <taxon>Labeonini</taxon>
        <taxon>Labeo</taxon>
    </lineage>
</organism>
<dbReference type="SMART" id="SM00385">
    <property type="entry name" value="CYCLIN"/>
    <property type="match status" value="1"/>
</dbReference>
<dbReference type="Gene3D" id="1.10.472.10">
    <property type="entry name" value="Cyclin-like"/>
    <property type="match status" value="2"/>
</dbReference>
<keyword evidence="4" id="KW-0131">Cell cycle</keyword>
<dbReference type="PANTHER" id="PTHR10177">
    <property type="entry name" value="CYCLINS"/>
    <property type="match status" value="1"/>
</dbReference>
<dbReference type="Pfam" id="PF00134">
    <property type="entry name" value="Cyclin_N"/>
    <property type="match status" value="1"/>
</dbReference>
<sequence>MASRGFAPLSSRQENIMGLGRADGLRAHKPGQRVVLGVLTENDQHNRVFGQVSSKYEPAFRDVSTSSATLDHVVEPVIVQTTKQSPSFLLPSELLLLDDAVQDLGSGSCMDSSMQSLPEEEATSSGDVLCVPEYSEDIHRYLRECEVKYRPKPSYMRKQPDITNCMRIILVDWLVEVGEEYKLCSETLFLAVNYLDRFLSCMSVLRGKLQLVGTAAILLAAKYEEVYPPEVDEFVYITDDTYTKKQLLRMEQHLLRVLAFDMTAPTAHQFLMQYTLEEHICVKTVNLALPENLYAFTGYSLAVLSPCLKELHKLHLGAAGRPQQAIQEKYKSSKYCGVSLLEPVASLPLH</sequence>
<evidence type="ECO:0000256" key="2">
    <source>
        <dbReference type="ARBA" id="ARBA00022618"/>
    </source>
</evidence>
<dbReference type="CDD" id="cd20560">
    <property type="entry name" value="CYCLIN_CCNA1_rpt1"/>
    <property type="match status" value="1"/>
</dbReference>
<evidence type="ECO:0000256" key="1">
    <source>
        <dbReference type="ARBA" id="ARBA00006955"/>
    </source>
</evidence>
<dbReference type="SUPFAM" id="SSF47954">
    <property type="entry name" value="Cyclin-like"/>
    <property type="match status" value="2"/>
</dbReference>
<dbReference type="InterPro" id="IPR004367">
    <property type="entry name" value="Cyclin_C-dom"/>
</dbReference>
<reference evidence="7 8" key="1">
    <citation type="submission" date="2018-03" db="EMBL/GenBank/DDBJ databases">
        <title>Draft genome sequence of Rohu Carp (Labeo rohita).</title>
        <authorList>
            <person name="Das P."/>
            <person name="Kushwaha B."/>
            <person name="Joshi C.G."/>
            <person name="Kumar D."/>
            <person name="Nagpure N.S."/>
            <person name="Sahoo L."/>
            <person name="Das S.P."/>
            <person name="Bit A."/>
            <person name="Patnaik S."/>
            <person name="Meher P.K."/>
            <person name="Jayasankar P."/>
            <person name="Koringa P.G."/>
            <person name="Patel N.V."/>
            <person name="Hinsu A.T."/>
            <person name="Kumar R."/>
            <person name="Pandey M."/>
            <person name="Agarwal S."/>
            <person name="Srivastava S."/>
            <person name="Singh M."/>
            <person name="Iquebal M.A."/>
            <person name="Jaiswal S."/>
            <person name="Angadi U.B."/>
            <person name="Kumar N."/>
            <person name="Raza M."/>
            <person name="Shah T.M."/>
            <person name="Rai A."/>
            <person name="Jena J.K."/>
        </authorList>
    </citation>
    <scope>NUCLEOTIDE SEQUENCE [LARGE SCALE GENOMIC DNA]</scope>
    <source>
        <strain evidence="7">DASCIFA01</strain>
        <tissue evidence="7">Testis</tissue>
    </source>
</reference>
<gene>
    <name evidence="7" type="ORF">ROHU_004554</name>
</gene>
<comment type="caution">
    <text evidence="7">The sequence shown here is derived from an EMBL/GenBank/DDBJ whole genome shotgun (WGS) entry which is preliminary data.</text>
</comment>
<accession>A0A498NKT8</accession>
<keyword evidence="8" id="KW-1185">Reference proteome</keyword>
<comment type="similarity">
    <text evidence="1">Belongs to the cyclin family. Cyclin AB subfamily.</text>
</comment>
<dbReference type="InterPro" id="IPR048258">
    <property type="entry name" value="Cyclins_cyclin-box"/>
</dbReference>
<evidence type="ECO:0000313" key="7">
    <source>
        <dbReference type="EMBL" id="RXN32570.1"/>
    </source>
</evidence>
<evidence type="ECO:0000259" key="6">
    <source>
        <dbReference type="SMART" id="SM00385"/>
    </source>
</evidence>
<feature type="domain" description="Cyclin-like" evidence="6">
    <location>
        <begin position="172"/>
        <end position="256"/>
    </location>
</feature>
<dbReference type="InterPro" id="IPR036915">
    <property type="entry name" value="Cyclin-like_sf"/>
</dbReference>
<protein>
    <submittedName>
        <fullName evidence="7">Cyclin-A1 isoform X1</fullName>
    </submittedName>
</protein>
<dbReference type="InterPro" id="IPR013763">
    <property type="entry name" value="Cyclin-like_dom"/>
</dbReference>